<evidence type="ECO:0000256" key="9">
    <source>
        <dbReference type="ARBA" id="ARBA00023136"/>
    </source>
</evidence>
<comment type="catalytic activity">
    <reaction evidence="16">
        <text>[GlcNAc-(1-&gt;4)-Mur2Ac(oyl-L-Ala-gamma-D-Glu-L-Lys-D-Ala-D-Ala)](n)-di-trans,octa-cis-undecaprenyl diphosphate + beta-D-GlcNAc-(1-&gt;4)-Mur2Ac(oyl-L-Ala-gamma-D-Glu-L-Lys-D-Ala-D-Ala)-di-trans,octa-cis-undecaprenyl diphosphate = [GlcNAc-(1-&gt;4)-Mur2Ac(oyl-L-Ala-gamma-D-Glu-L-Lys-D-Ala-D-Ala)](n+1)-di-trans,octa-cis-undecaprenyl diphosphate + di-trans,octa-cis-undecaprenyl diphosphate + H(+)</text>
        <dbReference type="Rhea" id="RHEA:23708"/>
        <dbReference type="Rhea" id="RHEA-COMP:9602"/>
        <dbReference type="Rhea" id="RHEA-COMP:9603"/>
        <dbReference type="ChEBI" id="CHEBI:15378"/>
        <dbReference type="ChEBI" id="CHEBI:58405"/>
        <dbReference type="ChEBI" id="CHEBI:60033"/>
        <dbReference type="ChEBI" id="CHEBI:78435"/>
        <dbReference type="EC" id="2.4.99.28"/>
    </reaction>
</comment>
<reference evidence="21" key="1">
    <citation type="journal article" date="2019" name="Int. J. Syst. Evol. Microbiol.">
        <title>The Global Catalogue of Microorganisms (GCM) 10K type strain sequencing project: providing services to taxonomists for standard genome sequencing and annotation.</title>
        <authorList>
            <consortium name="The Broad Institute Genomics Platform"/>
            <consortium name="The Broad Institute Genome Sequencing Center for Infectious Disease"/>
            <person name="Wu L."/>
            <person name="Ma J."/>
        </authorList>
    </citation>
    <scope>NUCLEOTIDE SEQUENCE [LARGE SCALE GENOMIC DNA]</scope>
    <source>
        <strain evidence="21">JCM 15900</strain>
    </source>
</reference>
<dbReference type="PANTHER" id="PTHR30474">
    <property type="entry name" value="CELL CYCLE PROTEIN"/>
    <property type="match status" value="1"/>
</dbReference>
<comment type="pathway">
    <text evidence="2">Cell wall biogenesis; peptidoglycan biosynthesis.</text>
</comment>
<feature type="transmembrane region" description="Helical" evidence="19">
    <location>
        <begin position="340"/>
        <end position="367"/>
    </location>
</feature>
<evidence type="ECO:0000256" key="4">
    <source>
        <dbReference type="ARBA" id="ARBA00022679"/>
    </source>
</evidence>
<organism evidence="20 21">
    <name type="scientific">Brevibacterium salitolerans</name>
    <dbReference type="NCBI Taxonomy" id="1403566"/>
    <lineage>
        <taxon>Bacteria</taxon>
        <taxon>Bacillati</taxon>
        <taxon>Actinomycetota</taxon>
        <taxon>Actinomycetes</taxon>
        <taxon>Micrococcales</taxon>
        <taxon>Brevibacteriaceae</taxon>
        <taxon>Brevibacterium</taxon>
    </lineage>
</organism>
<evidence type="ECO:0000256" key="12">
    <source>
        <dbReference type="ARBA" id="ARBA00038053"/>
    </source>
</evidence>
<evidence type="ECO:0000256" key="3">
    <source>
        <dbReference type="ARBA" id="ARBA00022676"/>
    </source>
</evidence>
<dbReference type="PANTHER" id="PTHR30474:SF2">
    <property type="entry name" value="PEPTIDOGLYCAN GLYCOSYLTRANSFERASE FTSW-RELATED"/>
    <property type="match status" value="1"/>
</dbReference>
<feature type="transmembrane region" description="Helical" evidence="19">
    <location>
        <begin position="212"/>
        <end position="233"/>
    </location>
</feature>
<keyword evidence="9 19" id="KW-0472">Membrane</keyword>
<evidence type="ECO:0000256" key="14">
    <source>
        <dbReference type="ARBA" id="ARBA00041418"/>
    </source>
</evidence>
<comment type="subcellular location">
    <subcellularLocation>
        <location evidence="1">Membrane</location>
        <topology evidence="1">Multi-pass membrane protein</topology>
    </subcellularLocation>
</comment>
<evidence type="ECO:0000313" key="21">
    <source>
        <dbReference type="Proteomes" id="UP001500984"/>
    </source>
</evidence>
<name>A0ABP5IXQ4_9MICO</name>
<sequence>MSAGAGVRERTAAGGGSAPERVGPLTGLRRALANPAANYVLIVASVLALTGFGLLMVLSASSITAYQGGAGSSYAIFARQALFALAGLVLAFGLSRVPGGWWRPLAWFAFPAALGLQSLVLTPLARAEGGNQNWVALGPAIVQPSEFLKVAFALWLAAVLSRPGARERPWSTWGLSLLGFGAAGGLIMAGGDLGTAIIVFALYLGALFVADLPVMATVGTCVAGAGAAALLVVTNANRMQRVAAMMAGHAEAGSDDYLSSHWQSAHGTYALASGGWFGVGLGASREKWAWLPEAHNDFIFAIIGEELGLLGSLIVIALFVVLAAGLLRMALRTPHAQVRVLVAAVFMWLIGQATVNIAVVATLLPVIGVPLPFVSAGGSSLVANLIMIGVVLSFARDEPGVAEALRLRGRRVPEAARTSSSSRTSKETTAP</sequence>
<evidence type="ECO:0000256" key="17">
    <source>
        <dbReference type="ARBA" id="ARBA00049966"/>
    </source>
</evidence>
<keyword evidence="4" id="KW-0808">Transferase</keyword>
<evidence type="ECO:0000256" key="6">
    <source>
        <dbReference type="ARBA" id="ARBA00022960"/>
    </source>
</evidence>
<evidence type="ECO:0000256" key="18">
    <source>
        <dbReference type="SAM" id="MobiDB-lite"/>
    </source>
</evidence>
<evidence type="ECO:0000256" key="10">
    <source>
        <dbReference type="ARBA" id="ARBA00032370"/>
    </source>
</evidence>
<evidence type="ECO:0000256" key="5">
    <source>
        <dbReference type="ARBA" id="ARBA00022692"/>
    </source>
</evidence>
<accession>A0ABP5IXQ4</accession>
<dbReference type="InterPro" id="IPR001182">
    <property type="entry name" value="FtsW/RodA"/>
</dbReference>
<feature type="transmembrane region" description="Helical" evidence="19">
    <location>
        <begin position="307"/>
        <end position="328"/>
    </location>
</feature>
<keyword evidence="3" id="KW-0328">Glycosyltransferase</keyword>
<feature type="transmembrane region" description="Helical" evidence="19">
    <location>
        <begin position="105"/>
        <end position="127"/>
    </location>
</feature>
<dbReference type="Pfam" id="PF01098">
    <property type="entry name" value="FTSW_RODA_SPOVE"/>
    <property type="match status" value="1"/>
</dbReference>
<feature type="transmembrane region" description="Helical" evidence="19">
    <location>
        <begin position="39"/>
        <end position="60"/>
    </location>
</feature>
<comment type="function">
    <text evidence="17">Peptidoglycan polymerase that is essential for cell division.</text>
</comment>
<dbReference type="RefSeq" id="WP_344338617.1">
    <property type="nucleotide sequence ID" value="NZ_BAAAPZ010000019.1"/>
</dbReference>
<keyword evidence="5 19" id="KW-0812">Transmembrane</keyword>
<keyword evidence="21" id="KW-1185">Reference proteome</keyword>
<evidence type="ECO:0000256" key="16">
    <source>
        <dbReference type="ARBA" id="ARBA00049902"/>
    </source>
</evidence>
<keyword evidence="7" id="KW-0573">Peptidoglycan synthesis</keyword>
<evidence type="ECO:0000256" key="13">
    <source>
        <dbReference type="ARBA" id="ARBA00041185"/>
    </source>
</evidence>
<evidence type="ECO:0000256" key="2">
    <source>
        <dbReference type="ARBA" id="ARBA00004752"/>
    </source>
</evidence>
<evidence type="ECO:0000256" key="8">
    <source>
        <dbReference type="ARBA" id="ARBA00022989"/>
    </source>
</evidence>
<evidence type="ECO:0000256" key="15">
    <source>
        <dbReference type="ARBA" id="ARBA00044770"/>
    </source>
</evidence>
<dbReference type="PROSITE" id="PS00428">
    <property type="entry name" value="FTSW_RODA_SPOVE"/>
    <property type="match status" value="1"/>
</dbReference>
<evidence type="ECO:0000313" key="20">
    <source>
        <dbReference type="EMBL" id="GAA2106586.1"/>
    </source>
</evidence>
<evidence type="ECO:0000256" key="11">
    <source>
        <dbReference type="ARBA" id="ARBA00033270"/>
    </source>
</evidence>
<feature type="region of interest" description="Disordered" evidence="18">
    <location>
        <begin position="412"/>
        <end position="431"/>
    </location>
</feature>
<dbReference type="EMBL" id="BAAAPZ010000019">
    <property type="protein sequence ID" value="GAA2106586.1"/>
    <property type="molecule type" value="Genomic_DNA"/>
</dbReference>
<feature type="transmembrane region" description="Helical" evidence="19">
    <location>
        <begin position="373"/>
        <end position="395"/>
    </location>
</feature>
<comment type="caution">
    <text evidence="20">The sequence shown here is derived from an EMBL/GenBank/DDBJ whole genome shotgun (WGS) entry which is preliminary data.</text>
</comment>
<keyword evidence="6" id="KW-0133">Cell shape</keyword>
<evidence type="ECO:0000256" key="19">
    <source>
        <dbReference type="SAM" id="Phobius"/>
    </source>
</evidence>
<evidence type="ECO:0000256" key="1">
    <source>
        <dbReference type="ARBA" id="ARBA00004141"/>
    </source>
</evidence>
<keyword evidence="8 19" id="KW-1133">Transmembrane helix</keyword>
<evidence type="ECO:0000256" key="7">
    <source>
        <dbReference type="ARBA" id="ARBA00022984"/>
    </source>
</evidence>
<dbReference type="InterPro" id="IPR018365">
    <property type="entry name" value="Cell_cycle_FtsW-rel_CS"/>
</dbReference>
<proteinExistence type="inferred from homology"/>
<feature type="transmembrane region" description="Helical" evidence="19">
    <location>
        <begin position="72"/>
        <end position="93"/>
    </location>
</feature>
<dbReference type="Proteomes" id="UP001500984">
    <property type="component" value="Unassembled WGS sequence"/>
</dbReference>
<comment type="similarity">
    <text evidence="12">Belongs to the SEDS family. FtsW subfamily.</text>
</comment>
<dbReference type="EC" id="2.4.99.28" evidence="15"/>
<protein>
    <recommendedName>
        <fullName evidence="13">Probable peptidoglycan glycosyltransferase FtsW</fullName>
        <ecNumber evidence="15">2.4.99.28</ecNumber>
    </recommendedName>
    <alternativeName>
        <fullName evidence="14">Cell division protein FtsW</fullName>
    </alternativeName>
    <alternativeName>
        <fullName evidence="11">Cell wall polymerase</fullName>
    </alternativeName>
    <alternativeName>
        <fullName evidence="10">Peptidoglycan polymerase</fullName>
    </alternativeName>
</protein>
<gene>
    <name evidence="20" type="primary">ftsW</name>
    <name evidence="20" type="ORF">GCM10009823_32790</name>
</gene>
<feature type="transmembrane region" description="Helical" evidence="19">
    <location>
        <begin position="177"/>
        <end position="206"/>
    </location>
</feature>